<feature type="region of interest" description="Disordered" evidence="1">
    <location>
        <begin position="78"/>
        <end position="171"/>
    </location>
</feature>
<name>A0ABW1R0D5_9ACTN</name>
<dbReference type="Proteomes" id="UP001596098">
    <property type="component" value="Unassembled WGS sequence"/>
</dbReference>
<evidence type="ECO:0000313" key="4">
    <source>
        <dbReference type="Proteomes" id="UP001596098"/>
    </source>
</evidence>
<sequence>MTQHEAPSNHSDATDTDDVDVRAAFRALTAGLGPSVDAIVAGSAARGRTLRRRRTALRVALPLAVASVVVPMTLLVTGTDDATGRDDTTRAEPAPSRVTEFVPTTEPTPTAEPTTEPVPTSVPPKAPTPVPTTAPAPVPSPEPSTVPDSVPVPPELPGLPTSDPDGTDEERDLIATSDGLRDLTTMLEVMGPDGVTLAPVPAPTPDAQVPAVPTPLASQSPVTSKQTFSTVLTGDGRTSTLAVNLTEAKASWNWERFLAADGADPAWGRTPDGALRVTEKGRSIRVDWVRITGGRVSVTLRATTGEPLLDVEQLTEIAQNPVWWH</sequence>
<keyword evidence="2" id="KW-0472">Membrane</keyword>
<keyword evidence="2" id="KW-0812">Transmembrane</keyword>
<proteinExistence type="predicted"/>
<protein>
    <submittedName>
        <fullName evidence="3">Uncharacterized protein</fullName>
    </submittedName>
</protein>
<keyword evidence="2" id="KW-1133">Transmembrane helix</keyword>
<evidence type="ECO:0000256" key="1">
    <source>
        <dbReference type="SAM" id="MobiDB-lite"/>
    </source>
</evidence>
<organism evidence="3 4">
    <name type="scientific">Nocardioides yefusunii</name>
    <dbReference type="NCBI Taxonomy" id="2500546"/>
    <lineage>
        <taxon>Bacteria</taxon>
        <taxon>Bacillati</taxon>
        <taxon>Actinomycetota</taxon>
        <taxon>Actinomycetes</taxon>
        <taxon>Propionibacteriales</taxon>
        <taxon>Nocardioidaceae</taxon>
        <taxon>Nocardioides</taxon>
    </lineage>
</organism>
<dbReference type="EMBL" id="JBHSQI010000009">
    <property type="protein sequence ID" value="MFC6154768.1"/>
    <property type="molecule type" value="Genomic_DNA"/>
</dbReference>
<feature type="transmembrane region" description="Helical" evidence="2">
    <location>
        <begin position="56"/>
        <end position="76"/>
    </location>
</feature>
<evidence type="ECO:0000313" key="3">
    <source>
        <dbReference type="EMBL" id="MFC6154768.1"/>
    </source>
</evidence>
<feature type="compositionally biased region" description="Low complexity" evidence="1">
    <location>
        <begin position="98"/>
        <end position="119"/>
    </location>
</feature>
<comment type="caution">
    <text evidence="3">The sequence shown here is derived from an EMBL/GenBank/DDBJ whole genome shotgun (WGS) entry which is preliminary data.</text>
</comment>
<dbReference type="RefSeq" id="WP_128219183.1">
    <property type="nucleotide sequence ID" value="NZ_CP034929.1"/>
</dbReference>
<gene>
    <name evidence="3" type="ORF">ACFPWU_13950</name>
</gene>
<accession>A0ABW1R0D5</accession>
<keyword evidence="4" id="KW-1185">Reference proteome</keyword>
<reference evidence="4" key="1">
    <citation type="journal article" date="2019" name="Int. J. Syst. Evol. Microbiol.">
        <title>The Global Catalogue of Microorganisms (GCM) 10K type strain sequencing project: providing services to taxonomists for standard genome sequencing and annotation.</title>
        <authorList>
            <consortium name="The Broad Institute Genomics Platform"/>
            <consortium name="The Broad Institute Genome Sequencing Center for Infectious Disease"/>
            <person name="Wu L."/>
            <person name="Ma J."/>
        </authorList>
    </citation>
    <scope>NUCLEOTIDE SEQUENCE [LARGE SCALE GENOMIC DNA]</scope>
    <source>
        <strain evidence="4">DFY28</strain>
    </source>
</reference>
<evidence type="ECO:0000256" key="2">
    <source>
        <dbReference type="SAM" id="Phobius"/>
    </source>
</evidence>
<feature type="compositionally biased region" description="Pro residues" evidence="1">
    <location>
        <begin position="120"/>
        <end position="157"/>
    </location>
</feature>